<proteinExistence type="predicted"/>
<dbReference type="AlphaFoldDB" id="A0A7K0E2V2"/>
<dbReference type="Proteomes" id="UP000431401">
    <property type="component" value="Unassembled WGS sequence"/>
</dbReference>
<name>A0A7K0E2V2_9NOCA</name>
<evidence type="ECO:0000313" key="2">
    <source>
        <dbReference type="Proteomes" id="UP000431401"/>
    </source>
</evidence>
<dbReference type="OrthoDB" id="4553821at2"/>
<keyword evidence="2" id="KW-1185">Reference proteome</keyword>
<comment type="caution">
    <text evidence="1">The sequence shown here is derived from an EMBL/GenBank/DDBJ whole genome shotgun (WGS) entry which is preliminary data.</text>
</comment>
<sequence length="111" mass="11914">MITKIQIVAEVSDPDSNSHFLRLAEDAPAPPTLANLTRKFGVSGSADMEIELFDGFGIKQRFSLSPFAGLDPDTYIKITFLSAPADREFPELGPGAVLLKEYLVAGPASDS</sequence>
<gene>
    <name evidence="1" type="ORF">NRB56_73320</name>
</gene>
<accession>A0A7K0E2V2</accession>
<reference evidence="1 2" key="1">
    <citation type="submission" date="2019-10" db="EMBL/GenBank/DDBJ databases">
        <title>Nocardia macrotermitis sp. nov. and Nocardia aurantia sp. nov., isolated from the gut of fungus growing-termite Macrotermes natalensis.</title>
        <authorList>
            <person name="Benndorf R."/>
            <person name="Schwitalla J."/>
            <person name="Martin K."/>
            <person name="De Beer W."/>
            <person name="Kaster A.-K."/>
            <person name="Vollmers J."/>
            <person name="Poulsen M."/>
            <person name="Beemelmanns C."/>
        </authorList>
    </citation>
    <scope>NUCLEOTIDE SEQUENCE [LARGE SCALE GENOMIC DNA]</scope>
    <source>
        <strain evidence="1 2">RB56</strain>
    </source>
</reference>
<evidence type="ECO:0000313" key="1">
    <source>
        <dbReference type="EMBL" id="MQY31722.1"/>
    </source>
</evidence>
<protein>
    <submittedName>
        <fullName evidence="1">Uncharacterized protein</fullName>
    </submittedName>
</protein>
<dbReference type="RefSeq" id="WP_153348931.1">
    <property type="nucleotide sequence ID" value="NZ_WEGI01000022.1"/>
</dbReference>
<dbReference type="EMBL" id="WEGI01000022">
    <property type="protein sequence ID" value="MQY31722.1"/>
    <property type="molecule type" value="Genomic_DNA"/>
</dbReference>
<organism evidence="1 2">
    <name type="scientific">Nocardia aurantia</name>
    <dbReference type="NCBI Taxonomy" id="2585199"/>
    <lineage>
        <taxon>Bacteria</taxon>
        <taxon>Bacillati</taxon>
        <taxon>Actinomycetota</taxon>
        <taxon>Actinomycetes</taxon>
        <taxon>Mycobacteriales</taxon>
        <taxon>Nocardiaceae</taxon>
        <taxon>Nocardia</taxon>
    </lineage>
</organism>